<accession>A0A8S9FQS2</accession>
<proteinExistence type="predicted"/>
<dbReference type="AlphaFoldDB" id="A0A8S9FQS2"/>
<protein>
    <submittedName>
        <fullName evidence="2">Uncharacterized protein</fullName>
    </submittedName>
</protein>
<name>A0A8S9FQS2_BRACR</name>
<evidence type="ECO:0000313" key="2">
    <source>
        <dbReference type="EMBL" id="KAF2535501.1"/>
    </source>
</evidence>
<sequence>MPTSMVHAALLHSFYFKTLSTSHFEGFFTSNASLSSSNSPAPDNNRMVSVQFYNEFAPRERIDPSPTTRFRYKRVSGADNEENTREVTR</sequence>
<dbReference type="EMBL" id="QGKW02002228">
    <property type="protein sequence ID" value="KAF2535501.1"/>
    <property type="molecule type" value="Genomic_DNA"/>
</dbReference>
<reference evidence="2" key="1">
    <citation type="submission" date="2019-12" db="EMBL/GenBank/DDBJ databases">
        <title>Genome sequencing and annotation of Brassica cretica.</title>
        <authorList>
            <person name="Studholme D.J."/>
            <person name="Sarris P.F."/>
        </authorList>
    </citation>
    <scope>NUCLEOTIDE SEQUENCE</scope>
    <source>
        <strain evidence="2">PFS-001/15</strain>
        <tissue evidence="2">Leaf</tissue>
    </source>
</reference>
<comment type="caution">
    <text evidence="2">The sequence shown here is derived from an EMBL/GenBank/DDBJ whole genome shotgun (WGS) entry which is preliminary data.</text>
</comment>
<organism evidence="2 3">
    <name type="scientific">Brassica cretica</name>
    <name type="common">Mustard</name>
    <dbReference type="NCBI Taxonomy" id="69181"/>
    <lineage>
        <taxon>Eukaryota</taxon>
        <taxon>Viridiplantae</taxon>
        <taxon>Streptophyta</taxon>
        <taxon>Embryophyta</taxon>
        <taxon>Tracheophyta</taxon>
        <taxon>Spermatophyta</taxon>
        <taxon>Magnoliopsida</taxon>
        <taxon>eudicotyledons</taxon>
        <taxon>Gunneridae</taxon>
        <taxon>Pentapetalae</taxon>
        <taxon>rosids</taxon>
        <taxon>malvids</taxon>
        <taxon>Brassicales</taxon>
        <taxon>Brassicaceae</taxon>
        <taxon>Brassiceae</taxon>
        <taxon>Brassica</taxon>
    </lineage>
</organism>
<feature type="region of interest" description="Disordered" evidence="1">
    <location>
        <begin position="60"/>
        <end position="89"/>
    </location>
</feature>
<gene>
    <name evidence="2" type="ORF">F2Q68_00018591</name>
</gene>
<evidence type="ECO:0000256" key="1">
    <source>
        <dbReference type="SAM" id="MobiDB-lite"/>
    </source>
</evidence>
<dbReference type="Proteomes" id="UP000712281">
    <property type="component" value="Unassembled WGS sequence"/>
</dbReference>
<evidence type="ECO:0000313" key="3">
    <source>
        <dbReference type="Proteomes" id="UP000712281"/>
    </source>
</evidence>